<keyword evidence="3" id="KW-1185">Reference proteome</keyword>
<evidence type="ECO:0008006" key="4">
    <source>
        <dbReference type="Google" id="ProtNLM"/>
    </source>
</evidence>
<feature type="signal peptide" evidence="1">
    <location>
        <begin position="1"/>
        <end position="25"/>
    </location>
</feature>
<evidence type="ECO:0000256" key="1">
    <source>
        <dbReference type="SAM" id="SignalP"/>
    </source>
</evidence>
<proteinExistence type="predicted"/>
<name>V7PQC1_PLAYE</name>
<reference evidence="2 3" key="1">
    <citation type="submission" date="2013-11" db="EMBL/GenBank/DDBJ databases">
        <title>The Genome Sequence of Plasmodium yoelii 17X.</title>
        <authorList>
            <consortium name="The Broad Institute Genomics Platform"/>
            <consortium name="The Broad Institute Genome Sequencing Center for Infectious Disease"/>
            <person name="Neafsey D."/>
            <person name="Adams J."/>
            <person name="Walker B."/>
            <person name="Young S.K."/>
            <person name="Zeng Q."/>
            <person name="Gargeya S."/>
            <person name="Fitzgerald M."/>
            <person name="Haas B."/>
            <person name="Abouelleil A."/>
            <person name="Alvarado L."/>
            <person name="Chapman S.B."/>
            <person name="Gainer-Dewar J."/>
            <person name="Goldberg J."/>
            <person name="Griggs A."/>
            <person name="Gujja S."/>
            <person name="Hansen M."/>
            <person name="Howarth C."/>
            <person name="Imamovic A."/>
            <person name="Ireland A."/>
            <person name="Larimer J."/>
            <person name="McCowan C."/>
            <person name="Murphy C."/>
            <person name="Pearson M."/>
            <person name="Poon T.W."/>
            <person name="Priest M."/>
            <person name="Roberts A."/>
            <person name="Saif S."/>
            <person name="Shea T."/>
            <person name="Sykes S."/>
            <person name="Wortman J."/>
            <person name="Nusbaum C."/>
            <person name="Birren B."/>
        </authorList>
    </citation>
    <scope>NUCLEOTIDE SEQUENCE [LARGE SCALE GENOMIC DNA]</scope>
    <source>
        <strain evidence="2 3">17X</strain>
    </source>
</reference>
<organism evidence="2 3">
    <name type="scientific">Plasmodium yoelii 17X</name>
    <dbReference type="NCBI Taxonomy" id="1323249"/>
    <lineage>
        <taxon>Eukaryota</taxon>
        <taxon>Sar</taxon>
        <taxon>Alveolata</taxon>
        <taxon>Apicomplexa</taxon>
        <taxon>Aconoidasida</taxon>
        <taxon>Haemosporida</taxon>
        <taxon>Plasmodiidae</taxon>
        <taxon>Plasmodium</taxon>
        <taxon>Plasmodium (Vinckeia)</taxon>
    </lineage>
</organism>
<protein>
    <recommendedName>
        <fullName evidence="4">PYST-C1-like N-terminal domain-containing protein</fullName>
    </recommendedName>
</protein>
<accession>V7PQC1</accession>
<dbReference type="Proteomes" id="UP000018538">
    <property type="component" value="Unassembled WGS sequence"/>
</dbReference>
<dbReference type="EMBL" id="KI635759">
    <property type="protein sequence ID" value="ETB60548.1"/>
    <property type="molecule type" value="Genomic_DNA"/>
</dbReference>
<gene>
    <name evidence="2" type="ORF">YYC_02192</name>
</gene>
<keyword evidence="1" id="KW-0732">Signal</keyword>
<dbReference type="AlphaFoldDB" id="V7PQC1"/>
<feature type="chain" id="PRO_5004764375" description="PYST-C1-like N-terminal domain-containing protein" evidence="1">
    <location>
        <begin position="26"/>
        <end position="78"/>
    </location>
</feature>
<sequence length="78" mass="9007">MNKFYIQIVLFLLSISIYVNNKTRAAENAPGTSTTHESTYHYLTSEEIYEKNKHLLCTDPKETIKVVEVMNEAVELLK</sequence>
<evidence type="ECO:0000313" key="2">
    <source>
        <dbReference type="EMBL" id="ETB60548.1"/>
    </source>
</evidence>
<evidence type="ECO:0000313" key="3">
    <source>
        <dbReference type="Proteomes" id="UP000018538"/>
    </source>
</evidence>